<dbReference type="CDD" id="cd13690">
    <property type="entry name" value="PBP2_GluB"/>
    <property type="match status" value="1"/>
</dbReference>
<dbReference type="SUPFAM" id="SSF53850">
    <property type="entry name" value="Periplasmic binding protein-like II"/>
    <property type="match status" value="1"/>
</dbReference>
<feature type="domain" description="Solute-binding protein family 3/N-terminal" evidence="5">
    <location>
        <begin position="35"/>
        <end position="259"/>
    </location>
</feature>
<keyword evidence="2" id="KW-0813">Transport</keyword>
<dbReference type="InterPro" id="IPR001638">
    <property type="entry name" value="Solute-binding_3/MltF_N"/>
</dbReference>
<evidence type="ECO:0000256" key="3">
    <source>
        <dbReference type="ARBA" id="ARBA00022729"/>
    </source>
</evidence>
<protein>
    <submittedName>
        <fullName evidence="6">Glutamate ABC transporter substrate-binding protein</fullName>
    </submittedName>
</protein>
<dbReference type="PANTHER" id="PTHR30085">
    <property type="entry name" value="AMINO ACID ABC TRANSPORTER PERMEASE"/>
    <property type="match status" value="1"/>
</dbReference>
<accession>A0ABT4TFQ9</accession>
<feature type="signal peptide" evidence="4">
    <location>
        <begin position="1"/>
        <end position="18"/>
    </location>
</feature>
<dbReference type="InterPro" id="IPR051455">
    <property type="entry name" value="Bact_solute-bind_prot3"/>
</dbReference>
<evidence type="ECO:0000256" key="1">
    <source>
        <dbReference type="ARBA" id="ARBA00010333"/>
    </source>
</evidence>
<reference evidence="6" key="1">
    <citation type="submission" date="2023-01" db="EMBL/GenBank/DDBJ databases">
        <title>Draft genome sequence of Nocardiopsis sp. LSu2-4 isolated from halophytes.</title>
        <authorList>
            <person name="Duangmal K."/>
            <person name="Chantavorakit T."/>
        </authorList>
    </citation>
    <scope>NUCLEOTIDE SEQUENCE</scope>
    <source>
        <strain evidence="6">LSu2-4</strain>
    </source>
</reference>
<evidence type="ECO:0000313" key="7">
    <source>
        <dbReference type="Proteomes" id="UP001165685"/>
    </source>
</evidence>
<name>A0ABT4TFQ9_9ACTN</name>
<sequence length="274" mass="28685">MTRTAALLLALAAAPAAAGCSAALGGPVSVTDADTLVIGVKPDQPGLGLRTGEGRFEGFDVDVALYVAGHLGVAEEDVEFTAVTSAQREDVLRSGDVDLVFATYSITEERKSLVGFGGPYYVAHQDILVRADEEGVEGVRGLEGRTLCQGEGSNSADRVIEEKGIGAELHEEPAYGDCIAPLLDGEVDAVTTDDLILAGYLAEEPEGLRLVNAPFTDEQYGVGIAAEDVAGCEEVNRAITLMYQDGTAEELLDRWFGDTGLDLVTSVPQFVGCG</sequence>
<dbReference type="EMBL" id="JAQFWP010000003">
    <property type="protein sequence ID" value="MDA2803519.1"/>
    <property type="molecule type" value="Genomic_DNA"/>
</dbReference>
<dbReference type="RefSeq" id="WP_270676008.1">
    <property type="nucleotide sequence ID" value="NZ_JAQFWP010000003.1"/>
</dbReference>
<dbReference type="PANTHER" id="PTHR30085:SF6">
    <property type="entry name" value="ABC TRANSPORTER GLUTAMINE-BINDING PROTEIN GLNH"/>
    <property type="match status" value="1"/>
</dbReference>
<organism evidence="6 7">
    <name type="scientific">Nocardiopsis suaedae</name>
    <dbReference type="NCBI Taxonomy" id="3018444"/>
    <lineage>
        <taxon>Bacteria</taxon>
        <taxon>Bacillati</taxon>
        <taxon>Actinomycetota</taxon>
        <taxon>Actinomycetes</taxon>
        <taxon>Streptosporangiales</taxon>
        <taxon>Nocardiopsidaceae</taxon>
        <taxon>Nocardiopsis</taxon>
    </lineage>
</organism>
<comment type="similarity">
    <text evidence="1">Belongs to the bacterial solute-binding protein 3 family.</text>
</comment>
<dbReference type="SMART" id="SM00062">
    <property type="entry name" value="PBPb"/>
    <property type="match status" value="1"/>
</dbReference>
<evidence type="ECO:0000256" key="4">
    <source>
        <dbReference type="SAM" id="SignalP"/>
    </source>
</evidence>
<gene>
    <name evidence="6" type="ORF">O4U47_03275</name>
</gene>
<dbReference type="PROSITE" id="PS51257">
    <property type="entry name" value="PROKAR_LIPOPROTEIN"/>
    <property type="match status" value="1"/>
</dbReference>
<feature type="chain" id="PRO_5046822144" evidence="4">
    <location>
        <begin position="19"/>
        <end position="274"/>
    </location>
</feature>
<evidence type="ECO:0000256" key="2">
    <source>
        <dbReference type="ARBA" id="ARBA00022448"/>
    </source>
</evidence>
<dbReference type="Gene3D" id="3.40.190.10">
    <property type="entry name" value="Periplasmic binding protein-like II"/>
    <property type="match status" value="2"/>
</dbReference>
<comment type="caution">
    <text evidence="6">The sequence shown here is derived from an EMBL/GenBank/DDBJ whole genome shotgun (WGS) entry which is preliminary data.</text>
</comment>
<proteinExistence type="inferred from homology"/>
<evidence type="ECO:0000259" key="5">
    <source>
        <dbReference type="SMART" id="SM00062"/>
    </source>
</evidence>
<dbReference type="Proteomes" id="UP001165685">
    <property type="component" value="Unassembled WGS sequence"/>
</dbReference>
<evidence type="ECO:0000313" key="6">
    <source>
        <dbReference type="EMBL" id="MDA2803519.1"/>
    </source>
</evidence>
<keyword evidence="3 4" id="KW-0732">Signal</keyword>
<dbReference type="Pfam" id="PF00497">
    <property type="entry name" value="SBP_bac_3"/>
    <property type="match status" value="1"/>
</dbReference>
<keyword evidence="7" id="KW-1185">Reference proteome</keyword>